<evidence type="ECO:0000256" key="3">
    <source>
        <dbReference type="PROSITE-ProRule" id="PRU00124"/>
    </source>
</evidence>
<dbReference type="CDD" id="cd00112">
    <property type="entry name" value="LDLa"/>
    <property type="match status" value="3"/>
</dbReference>
<feature type="region of interest" description="Disordered" evidence="4">
    <location>
        <begin position="1558"/>
        <end position="1601"/>
    </location>
</feature>
<feature type="disulfide bond" evidence="3">
    <location>
        <begin position="801"/>
        <end position="819"/>
    </location>
</feature>
<evidence type="ECO:0000256" key="1">
    <source>
        <dbReference type="ARBA" id="ARBA00023157"/>
    </source>
</evidence>
<feature type="region of interest" description="Disordered" evidence="4">
    <location>
        <begin position="1695"/>
        <end position="1728"/>
    </location>
</feature>
<feature type="domain" description="EGF-like" evidence="6">
    <location>
        <begin position="1521"/>
        <end position="1557"/>
    </location>
</feature>
<dbReference type="PANTHER" id="PTHR23282">
    <property type="entry name" value="APICAL ENDOSOMAL GLYCOPROTEIN PRECURSOR"/>
    <property type="match status" value="1"/>
</dbReference>
<feature type="domain" description="MAM" evidence="7">
    <location>
        <begin position="616"/>
        <end position="777"/>
    </location>
</feature>
<dbReference type="EMBL" id="JAWDGP010007257">
    <property type="protein sequence ID" value="KAK3727132.1"/>
    <property type="molecule type" value="Genomic_DNA"/>
</dbReference>
<keyword evidence="5" id="KW-0812">Transmembrane</keyword>
<dbReference type="InterPro" id="IPR000742">
    <property type="entry name" value="EGF"/>
</dbReference>
<dbReference type="PROSITE" id="PS00022">
    <property type="entry name" value="EGF_1"/>
    <property type="match status" value="1"/>
</dbReference>
<feature type="disulfide bond" evidence="2">
    <location>
        <begin position="1525"/>
        <end position="1535"/>
    </location>
</feature>
<dbReference type="SUPFAM" id="SSF49899">
    <property type="entry name" value="Concanavalin A-like lectins/glucanases"/>
    <property type="match status" value="8"/>
</dbReference>
<dbReference type="EMBL" id="JAWDGP010007257">
    <property type="protein sequence ID" value="KAK3727133.1"/>
    <property type="molecule type" value="Genomic_DNA"/>
</dbReference>
<dbReference type="SMART" id="SM00137">
    <property type="entry name" value="MAM"/>
    <property type="match status" value="7"/>
</dbReference>
<dbReference type="InterPro" id="IPR051560">
    <property type="entry name" value="MAM_domain-containing"/>
</dbReference>
<feature type="domain" description="MAM" evidence="7">
    <location>
        <begin position="1160"/>
        <end position="1321"/>
    </location>
</feature>
<dbReference type="InterPro" id="IPR013320">
    <property type="entry name" value="ConA-like_dom_sf"/>
</dbReference>
<dbReference type="Gene3D" id="2.60.120.200">
    <property type="match status" value="8"/>
</dbReference>
<dbReference type="PRINTS" id="PR00261">
    <property type="entry name" value="LDLRECEPTOR"/>
</dbReference>
<dbReference type="Gene3D" id="4.10.400.10">
    <property type="entry name" value="Low-density Lipoprotein Receptor"/>
    <property type="match status" value="3"/>
</dbReference>
<dbReference type="CDD" id="cd06263">
    <property type="entry name" value="MAM"/>
    <property type="match status" value="4"/>
</dbReference>
<keyword evidence="1 2" id="KW-1015">Disulfide bond</keyword>
<dbReference type="InterPro" id="IPR000998">
    <property type="entry name" value="MAM_dom"/>
</dbReference>
<feature type="domain" description="MAM" evidence="7">
    <location>
        <begin position="1009"/>
        <end position="1157"/>
    </location>
</feature>
<feature type="disulfide bond" evidence="3">
    <location>
        <begin position="794"/>
        <end position="806"/>
    </location>
</feature>
<feature type="compositionally biased region" description="Basic and acidic residues" evidence="4">
    <location>
        <begin position="1572"/>
        <end position="1601"/>
    </location>
</feature>
<feature type="transmembrane region" description="Helical" evidence="5">
    <location>
        <begin position="1607"/>
        <end position="1630"/>
    </location>
</feature>
<feature type="domain" description="MAM" evidence="7">
    <location>
        <begin position="829"/>
        <end position="995"/>
    </location>
</feature>
<dbReference type="PANTHER" id="PTHR23282:SF101">
    <property type="entry name" value="MAM DOMAIN-CONTAINING PROTEIN"/>
    <property type="match status" value="1"/>
</dbReference>
<dbReference type="Pfam" id="PF00629">
    <property type="entry name" value="MAM"/>
    <property type="match status" value="8"/>
</dbReference>
<dbReference type="SMART" id="SM00192">
    <property type="entry name" value="LDLa"/>
    <property type="match status" value="3"/>
</dbReference>
<evidence type="ECO:0000259" key="6">
    <source>
        <dbReference type="PROSITE" id="PS50026"/>
    </source>
</evidence>
<evidence type="ECO:0000313" key="9">
    <source>
        <dbReference type="Proteomes" id="UP001283361"/>
    </source>
</evidence>
<feature type="disulfide bond" evidence="2">
    <location>
        <begin position="1547"/>
        <end position="1556"/>
    </location>
</feature>
<dbReference type="PROSITE" id="PS50068">
    <property type="entry name" value="LDLRA_2"/>
    <property type="match status" value="2"/>
</dbReference>
<proteinExistence type="predicted"/>
<dbReference type="PROSITE" id="PS01209">
    <property type="entry name" value="LDLRA_1"/>
    <property type="match status" value="1"/>
</dbReference>
<organism evidence="8 9">
    <name type="scientific">Elysia crispata</name>
    <name type="common">lettuce slug</name>
    <dbReference type="NCBI Taxonomy" id="231223"/>
    <lineage>
        <taxon>Eukaryota</taxon>
        <taxon>Metazoa</taxon>
        <taxon>Spiralia</taxon>
        <taxon>Lophotrochozoa</taxon>
        <taxon>Mollusca</taxon>
        <taxon>Gastropoda</taxon>
        <taxon>Heterobranchia</taxon>
        <taxon>Euthyneura</taxon>
        <taxon>Panpulmonata</taxon>
        <taxon>Sacoglossa</taxon>
        <taxon>Placobranchoidea</taxon>
        <taxon>Plakobranchidae</taxon>
        <taxon>Elysia</taxon>
    </lineage>
</organism>
<feature type="domain" description="MAM" evidence="7">
    <location>
        <begin position="1323"/>
        <end position="1485"/>
    </location>
</feature>
<accession>A0AAE0Y020</accession>
<keyword evidence="5" id="KW-0472">Membrane</keyword>
<sequence length="1728" mass="192312">MPKIQFEVSNTATGSVAVDDVQVYDGSCPNTEEVCGFEDGNICGYDIGKWSVGTAKQLASTTGLLTDLTTSTEEGHYIHLDATVQATASLVSPMYQPTPGRCLKFYYHVKDNIENTFALDVFLRNEGGNSYLIDRLARGDNSSIWSFGEVNIFSGKYFQIVFASTNHGGVISLDDIQLSSSACPDSYGCDFEQGMCAWRPSVEHRTNLDWQITSGHLPEGNIGPLKDVTLNNQFGHFLFLQTSAPAQPGDLAVLISQEMYTGGCLTFYYSMMADGTGDLNILIKILDGVSQPTRLWSKSGSQGSRPEWRRAIVTLQVPADKLDKPFQLFIEGVVGTTPGADIAVDEIKVHDTVCSNVRDDDTLMIDCKQTSGSKSKTQVKRSQICDFIKDCPQGEDEENCGSCQFSHQNEWCNYVDVSQGEVLWKHSMEVSDLLKAAIPQRPRDSFDKRHGGFLLVDREKSPYAGSMVADLEIDHFLGPSPPACQLHFSYFNSRMMNFIPLKVLLRQSDEETVIYRVQTWSYSWSSVSVDIGSIDSRFKIAFLGYKIFGRTDEVLVAIDDIEFRNCEFPSVVASCKDSEFRCARGSCVDVTRVCDFTDDCGDGSDENGCGSQPVLLRTSFEDGFGDWTVGDNKVTTPWLIKDGRSGQDLDSHPGRDHTLGTLTGHFMYYERHMGNPARLISPILESKPGGEKCHLRLFYFIMGSNDPNGLHVYIKTTNWDSSKPVFSKFTSHGQVWTRADIEIQETGKPFQIVIEGQDGEYGSFLGVDDISVWNCNTSSDLALPDGGSVYRPPCNLYEFQCGDNTCIPIGKLCNFQEDCKDGSDENHCGSCDFESDMCGWQDESLGIYSWTQRGSFQLPQPFRDATSQVDGSGHFVQLQTHGAGVDKVDALLLSPLLKETDPGCQLSFSYFTNVAATDENLRISVQESYQAGTENYLDIPQAKTVTAEPGQWTRMTYSLGMSPGYSRVIIRYEFRKLSDSAIIAVDDIDFENCKPRVGIKSIARSTAPLECTFSENLCQFHPNYLKSNFPWTLGEGLGHRGQRTKFAEAGSWSGSQPGHTATLTSNWIYETNTDLCVKFWYQTFGTTVKVKVLQNSHGREYNPAFSHHSYDFTWRLGFANIPATDKPFFIEIQAVSGSHSEVAHLSDITVTKHSCPRDGSSCDFEIDTCGFTLDKTKGWSRMMKATKGSVLTPSQDHTTGDAYGSFMNVAERQDLGEQSVEMVSVERDQPADQDSCTVFWYHLRGPDAGRLKVKLRTSGSRADRLVWTMGGEQGDHWMQGRVNVPRDIGKYRLVFEAELTGGRMGSIAVDDIKQEKGACPSEGTCDFDIDMCGYTSHTYSENSDVETESRWLRLTSKLHISPYAPSAEHTQKHLNGGYAASDQFSYVAFDREPMAKLVSPYLDSTSKSCVSFWYHFDGSAEGSLRVLIGSVELFKINTKFKDWRYSGIIEYSSHSPYQITFQSERKGRGKGLIAVDDILVNDCEEVKTQTVRPTAKTTEAPRPSVIAHLPVPDKGDTDHYFKTNCNAYCVHFASCHHIGKTYVDCKCQKGYRGRRCDIAEPPETPALQRPDSSVHKDTREREHETVEAAKPKANQSDEKQESNGWKVALGVVVTIIVLLVLAFAAFLFMVRTNRLQVPRQLENLLPSFLAPRDVGGGDNPIYSYTSDNGEGILNPVYDPEKTMAKEYSTLSMTRKSPLLPANPDNGEGILNPVYDPEKNSQPKFEGFQ</sequence>
<protein>
    <recommendedName>
        <fullName evidence="10">Apical endosomal glycoprotein</fullName>
    </recommendedName>
</protein>
<evidence type="ECO:0000256" key="4">
    <source>
        <dbReference type="SAM" id="MobiDB-lite"/>
    </source>
</evidence>
<dbReference type="EMBL" id="JAWDGP010007257">
    <property type="protein sequence ID" value="KAK3727131.1"/>
    <property type="molecule type" value="Genomic_DNA"/>
</dbReference>
<dbReference type="Proteomes" id="UP001283361">
    <property type="component" value="Unassembled WGS sequence"/>
</dbReference>
<feature type="domain" description="MAM" evidence="7">
    <location>
        <begin position="401"/>
        <end position="568"/>
    </location>
</feature>
<keyword evidence="2" id="KW-0245">EGF-like domain</keyword>
<dbReference type="Pfam" id="PF00057">
    <property type="entry name" value="Ldl_recept_a"/>
    <property type="match status" value="2"/>
</dbReference>
<dbReference type="InterPro" id="IPR023415">
    <property type="entry name" value="LDLR_class-A_CS"/>
</dbReference>
<dbReference type="GO" id="GO:0016020">
    <property type="term" value="C:membrane"/>
    <property type="evidence" value="ECO:0007669"/>
    <property type="project" value="InterPro"/>
</dbReference>
<name>A0AAE0Y020_9GAST</name>
<dbReference type="PROSITE" id="PS01186">
    <property type="entry name" value="EGF_2"/>
    <property type="match status" value="1"/>
</dbReference>
<dbReference type="InterPro" id="IPR002172">
    <property type="entry name" value="LDrepeatLR_classA_rpt"/>
</dbReference>
<evidence type="ECO:0008006" key="10">
    <source>
        <dbReference type="Google" id="ProtNLM"/>
    </source>
</evidence>
<evidence type="ECO:0000313" key="8">
    <source>
        <dbReference type="EMBL" id="KAK3727131.1"/>
    </source>
</evidence>
<feature type="disulfide bond" evidence="3">
    <location>
        <begin position="575"/>
        <end position="587"/>
    </location>
</feature>
<gene>
    <name evidence="8" type="ORF">RRG08_048232</name>
</gene>
<dbReference type="InterPro" id="IPR036055">
    <property type="entry name" value="LDL_receptor-like_sf"/>
</dbReference>
<keyword evidence="9" id="KW-1185">Reference proteome</keyword>
<feature type="disulfide bond" evidence="3">
    <location>
        <begin position="594"/>
        <end position="609"/>
    </location>
</feature>
<evidence type="ECO:0000256" key="5">
    <source>
        <dbReference type="SAM" id="Phobius"/>
    </source>
</evidence>
<dbReference type="SUPFAM" id="SSF57424">
    <property type="entry name" value="LDL receptor-like module"/>
    <property type="match status" value="2"/>
</dbReference>
<comment type="caution">
    <text evidence="8">The sequence shown here is derived from an EMBL/GenBank/DDBJ whole genome shotgun (WGS) entry which is preliminary data.</text>
</comment>
<evidence type="ECO:0000256" key="2">
    <source>
        <dbReference type="PROSITE-ProRule" id="PRU00076"/>
    </source>
</evidence>
<reference evidence="8" key="1">
    <citation type="journal article" date="2023" name="G3 (Bethesda)">
        <title>A reference genome for the long-term kleptoplast-retaining sea slug Elysia crispata morphotype clarki.</title>
        <authorList>
            <person name="Eastman K.E."/>
            <person name="Pendleton A.L."/>
            <person name="Shaikh M.A."/>
            <person name="Suttiyut T."/>
            <person name="Ogas R."/>
            <person name="Tomko P."/>
            <person name="Gavelis G."/>
            <person name="Widhalm J.R."/>
            <person name="Wisecaver J.H."/>
        </authorList>
    </citation>
    <scope>NUCLEOTIDE SEQUENCE</scope>
    <source>
        <strain evidence="8">ECLA1</strain>
    </source>
</reference>
<dbReference type="PROSITE" id="PS50026">
    <property type="entry name" value="EGF_3"/>
    <property type="match status" value="1"/>
</dbReference>
<feature type="disulfide bond" evidence="3">
    <location>
        <begin position="813"/>
        <end position="828"/>
    </location>
</feature>
<feature type="domain" description="MAM" evidence="7">
    <location>
        <begin position="33"/>
        <end position="185"/>
    </location>
</feature>
<comment type="caution">
    <text evidence="2">Lacks conserved residue(s) required for the propagation of feature annotation.</text>
</comment>
<feature type="disulfide bond" evidence="3">
    <location>
        <begin position="582"/>
        <end position="600"/>
    </location>
</feature>
<keyword evidence="5" id="KW-1133">Transmembrane helix</keyword>
<evidence type="ECO:0000259" key="7">
    <source>
        <dbReference type="PROSITE" id="PS50060"/>
    </source>
</evidence>
<dbReference type="PROSITE" id="PS50060">
    <property type="entry name" value="MAM_2"/>
    <property type="match status" value="8"/>
</dbReference>
<feature type="domain" description="MAM" evidence="7">
    <location>
        <begin position="187"/>
        <end position="356"/>
    </location>
</feature>